<accession>A0A9X2ZTQ0</accession>
<dbReference type="EMBL" id="JANUBB010000012">
    <property type="protein sequence ID" value="MCS3952792.1"/>
    <property type="molecule type" value="Genomic_DNA"/>
</dbReference>
<dbReference type="AlphaFoldDB" id="A0A9X2ZTQ0"/>
<name>A0A9X2ZTQ0_9BACT</name>
<dbReference type="Proteomes" id="UP001155010">
    <property type="component" value="Unassembled WGS sequence"/>
</dbReference>
<proteinExistence type="predicted"/>
<dbReference type="RefSeq" id="WP_259082285.1">
    <property type="nucleotide sequence ID" value="NZ_JANUAE010000012.1"/>
</dbReference>
<evidence type="ECO:0000313" key="1">
    <source>
        <dbReference type="EMBL" id="MCS3952792.1"/>
    </source>
</evidence>
<evidence type="ECO:0000313" key="2">
    <source>
        <dbReference type="Proteomes" id="UP001155010"/>
    </source>
</evidence>
<reference evidence="1" key="1">
    <citation type="submission" date="2022-08" db="EMBL/GenBank/DDBJ databases">
        <title>Genomic Encyclopedia of Type Strains, Phase V (KMG-V): Genome sequencing to study the core and pangenomes of soil and plant-associated prokaryotes.</title>
        <authorList>
            <person name="Whitman W."/>
        </authorList>
    </citation>
    <scope>NUCLEOTIDE SEQUENCE</scope>
    <source>
        <strain evidence="1">SP2017</strain>
    </source>
</reference>
<sequence>MFFALSWHLLSVWHVPMDWHTHLKNCKDKHGFTDYEIAELTGTSHTQVRRWRNWEALPTGPQDAIIKAVDDWLDGNALAGKNHLLRIAQRRGHYSLLETIFC</sequence>
<comment type="caution">
    <text evidence="1">The sequence shown here is derived from an EMBL/GenBank/DDBJ whole genome shotgun (WGS) entry which is preliminary data.</text>
</comment>
<organism evidence="1 2">
    <name type="scientific">Salinibacter ruber</name>
    <dbReference type="NCBI Taxonomy" id="146919"/>
    <lineage>
        <taxon>Bacteria</taxon>
        <taxon>Pseudomonadati</taxon>
        <taxon>Rhodothermota</taxon>
        <taxon>Rhodothermia</taxon>
        <taxon>Rhodothermales</taxon>
        <taxon>Salinibacteraceae</taxon>
        <taxon>Salinibacter</taxon>
    </lineage>
</organism>
<protein>
    <submittedName>
        <fullName evidence="1">Uncharacterized protein</fullName>
    </submittedName>
</protein>
<gene>
    <name evidence="1" type="ORF">GGP83_002765</name>
</gene>